<accession>A0A1V6V9J3</accession>
<protein>
    <submittedName>
        <fullName evidence="1">Uncharacterized protein</fullName>
    </submittedName>
</protein>
<evidence type="ECO:0000313" key="2">
    <source>
        <dbReference type="Proteomes" id="UP000191500"/>
    </source>
</evidence>
<reference evidence="2" key="1">
    <citation type="journal article" date="2017" name="Nat. Microbiol.">
        <title>Global analysis of biosynthetic gene clusters reveals vast potential of secondary metabolite production in Penicillium species.</title>
        <authorList>
            <person name="Nielsen J.C."/>
            <person name="Grijseels S."/>
            <person name="Prigent S."/>
            <person name="Ji B."/>
            <person name="Dainat J."/>
            <person name="Nielsen K.F."/>
            <person name="Frisvad J.C."/>
            <person name="Workman M."/>
            <person name="Nielsen J."/>
        </authorList>
    </citation>
    <scope>NUCLEOTIDE SEQUENCE [LARGE SCALE GENOMIC DNA]</scope>
    <source>
        <strain evidence="2">IBT 31321</strain>
    </source>
</reference>
<dbReference type="EMBL" id="MDDG01000001">
    <property type="protein sequence ID" value="OQE47159.1"/>
    <property type="molecule type" value="Genomic_DNA"/>
</dbReference>
<dbReference type="STRING" id="36646.A0A1V6V9J3"/>
<comment type="caution">
    <text evidence="1">The sequence shown here is derived from an EMBL/GenBank/DDBJ whole genome shotgun (WGS) entry which is preliminary data.</text>
</comment>
<keyword evidence="2" id="KW-1185">Reference proteome</keyword>
<dbReference type="AlphaFoldDB" id="A0A1V6V9J3"/>
<gene>
    <name evidence="1" type="ORF">PENCOP_c001G08156</name>
</gene>
<name>A0A1V6V9J3_9EURO</name>
<dbReference type="Proteomes" id="UP000191500">
    <property type="component" value="Unassembled WGS sequence"/>
</dbReference>
<proteinExistence type="predicted"/>
<evidence type="ECO:0000313" key="1">
    <source>
        <dbReference type="EMBL" id="OQE47159.1"/>
    </source>
</evidence>
<sequence>MVETRYYPEVITPSLPNLDMQGESRFENYDFANITHIVVHPSDTMMKNINAGAKANTSYNYDNKDYLKIMGKILSVKFFGNDYQLEWLDSQGVGRHTFIAFTNTEKKWERVQNQTPSDEKLEVVEVMFMPTNPREVRKAFWRPARDFVFGRVQARVKESSLEMIRLRVMWTRLTVSPRKLQKLRKGSASPESACLDI</sequence>
<organism evidence="1 2">
    <name type="scientific">Penicillium coprophilum</name>
    <dbReference type="NCBI Taxonomy" id="36646"/>
    <lineage>
        <taxon>Eukaryota</taxon>
        <taxon>Fungi</taxon>
        <taxon>Dikarya</taxon>
        <taxon>Ascomycota</taxon>
        <taxon>Pezizomycotina</taxon>
        <taxon>Eurotiomycetes</taxon>
        <taxon>Eurotiomycetidae</taxon>
        <taxon>Eurotiales</taxon>
        <taxon>Aspergillaceae</taxon>
        <taxon>Penicillium</taxon>
    </lineage>
</organism>